<name>B9SU36_RICCO</name>
<dbReference type="InParanoid" id="B9SU36"/>
<dbReference type="PANTHER" id="PTHR48412:SF1">
    <property type="entry name" value="ARM REPEAT SUPERFAMILY PROTEIN"/>
    <property type="match status" value="1"/>
</dbReference>
<evidence type="ECO:0000256" key="2">
    <source>
        <dbReference type="ARBA" id="ARBA00022737"/>
    </source>
</evidence>
<protein>
    <submittedName>
        <fullName evidence="7">Uncharacterized protein</fullName>
    </submittedName>
</protein>
<dbReference type="STRING" id="3988.B9SU36"/>
<dbReference type="Proteomes" id="UP000008311">
    <property type="component" value="Unassembled WGS sequence"/>
</dbReference>
<reference evidence="8" key="1">
    <citation type="journal article" date="2010" name="Nat. Biotechnol.">
        <title>Draft genome sequence of the oilseed species Ricinus communis.</title>
        <authorList>
            <person name="Chan A.P."/>
            <person name="Crabtree J."/>
            <person name="Zhao Q."/>
            <person name="Lorenzi H."/>
            <person name="Orvis J."/>
            <person name="Puiu D."/>
            <person name="Melake-Berhan A."/>
            <person name="Jones K.M."/>
            <person name="Redman J."/>
            <person name="Chen G."/>
            <person name="Cahoon E.B."/>
            <person name="Gedil M."/>
            <person name="Stanke M."/>
            <person name="Haas B.J."/>
            <person name="Wortman J.R."/>
            <person name="Fraser-Liggett C.M."/>
            <person name="Ravel J."/>
            <person name="Rabinowicz P.D."/>
        </authorList>
    </citation>
    <scope>NUCLEOTIDE SEQUENCE [LARGE SCALE GENOMIC DNA]</scope>
    <source>
        <strain evidence="8">cv. Hale</strain>
    </source>
</reference>
<feature type="domain" description="Stalled ribosome sensor GCN1-like HEAT repeats region" evidence="5">
    <location>
        <begin position="866"/>
        <end position="973"/>
    </location>
</feature>
<dbReference type="InterPro" id="IPR012978">
    <property type="entry name" value="HEAT_RRP12"/>
</dbReference>
<organism evidence="7 8">
    <name type="scientific">Ricinus communis</name>
    <name type="common">Castor bean</name>
    <dbReference type="NCBI Taxonomy" id="3988"/>
    <lineage>
        <taxon>Eukaryota</taxon>
        <taxon>Viridiplantae</taxon>
        <taxon>Streptophyta</taxon>
        <taxon>Embryophyta</taxon>
        <taxon>Tracheophyta</taxon>
        <taxon>Spermatophyta</taxon>
        <taxon>Magnoliopsida</taxon>
        <taxon>eudicotyledons</taxon>
        <taxon>Gunneridae</taxon>
        <taxon>Pentapetalae</taxon>
        <taxon>rosids</taxon>
        <taxon>fabids</taxon>
        <taxon>Malpighiales</taxon>
        <taxon>Euphorbiaceae</taxon>
        <taxon>Acalyphoideae</taxon>
        <taxon>Acalypheae</taxon>
        <taxon>Ricinus</taxon>
    </lineage>
</organism>
<evidence type="ECO:0000259" key="5">
    <source>
        <dbReference type="Pfam" id="PF23271"/>
    </source>
</evidence>
<dbReference type="PANTHER" id="PTHR48412">
    <property type="entry name" value="ARM REPEAT SUPERFAMILY PROTEIN"/>
    <property type="match status" value="1"/>
</dbReference>
<proteinExistence type="inferred from homology"/>
<evidence type="ECO:0000313" key="8">
    <source>
        <dbReference type="Proteomes" id="UP000008311"/>
    </source>
</evidence>
<feature type="region of interest" description="Disordered" evidence="3">
    <location>
        <begin position="1023"/>
        <end position="1167"/>
    </location>
</feature>
<dbReference type="InterPro" id="IPR011989">
    <property type="entry name" value="ARM-like"/>
</dbReference>
<dbReference type="FunCoup" id="B9SU36">
    <property type="interactions" value="1098"/>
</dbReference>
<dbReference type="InterPro" id="IPR057546">
    <property type="entry name" value="HEAT_GCN1"/>
</dbReference>
<dbReference type="Pfam" id="PF08161">
    <property type="entry name" value="RRP12_HEAT"/>
    <property type="match status" value="1"/>
</dbReference>
<sequence length="1167" mass="129342">MKPDTKEPETEIEPPFKDDSDICNQLFSRYSASKAVHHRHLLATAAAIRSILSTDDSYPLTPVAYFAAAVDNLSDLKTLDSPAIAALLSFVSILVPLIPEKEINSDQASKAVQVLVEVMESEEFELGAASVSCVVKCLGILIVGFCDLEDWSSLKLGFETVLKSCVDKRPKVRRGAQDCLEKVFKSLRYSTVIEESGKLVFLALKSYRAIALTLSELKVVDDSKDKTLSEPRNLEVLHLLNLLKLVVPYLSVKFSSKVLSELLKLIRPKFSPLTRHIFRSIEAYFENSREEVFSPHLENIISSLCLYVSVGENPVDTVISAATLLKVALDKLHAGGSRSSWMRNVPKVFGTVAGLLTCETAAASQASNIMKEMINHYIDKKKLMTDESLSFEDVNQETVEADVIKLTCSVFENTLSSCNGLPSEHLLEVISALFLNLREVSFIFMKNLVLKLADLMNSISQDKSDINYLQNCIGSAVASMGPERILTLIPISFHADNFTCSNVWLIPILKKHVVGASLGYYMEHIVPLAKSFMQAIKKSVIGEDLQAYAYGLWGLLPAFCHYPVDIHKKFGSLAKILTAFLNEDSFMHQNVAVALQALVNQNRSAVVSKNTAGESHINAVKDALLEFRTIPTYSKKTATKNIKTLSSYSTELLQALVDLFVDSLPEKRLYIKDAVGCLASITDSSITKNIFMSLLERFQLVNDRGEFEQLVNHGDELIEPEQGSFRANEEDGKRCVIMELASSLIEGAKEDLINLIYNFVISVFKNTAVTSHCEAYHTLSRVLEEHAWFCSARFAELIELLIGLKPPTDVASLKNRFACFQILMIHILEACLEEEDTKAFLMLNEIILTLKGADDEARKVAYDTLLMISSSFRNLSSASSGETYHKLISMIMGYLSGPSPRIKSGAVSALSLLVYNDADICLKMPELVPSLLSLLQSKAVEVIKAVLGFVKVLVSSLQAKDLQNLLSDITSNILLWSTVSRFHFRSKVTVILEIMRRKCGSAAVELVTPEKYKSFVKTVLQNRHHNTTSKEGSTGMETKLAYSSSKRIDKRKHKELGFVSEEKGRKRKRNNKENGNPPTFAEPGVSSGDGGGPEGAKREWHSKYGKPVKGRSTDNGKKRKFIKQPASGGKKGVERTIMGKKGGTVFHKPASTPKFPKHNKFGKKRKG</sequence>
<gene>
    <name evidence="7" type="ORF">RCOM_1215700</name>
</gene>
<dbReference type="eggNOG" id="KOG1248">
    <property type="taxonomic scope" value="Eukaryota"/>
</dbReference>
<dbReference type="Gene3D" id="1.25.10.10">
    <property type="entry name" value="Leucine-rich Repeat Variant"/>
    <property type="match status" value="1"/>
</dbReference>
<dbReference type="Pfam" id="PF23271">
    <property type="entry name" value="HEAT_GCN1"/>
    <property type="match status" value="1"/>
</dbReference>
<evidence type="ECO:0000259" key="6">
    <source>
        <dbReference type="Pfam" id="PF25772"/>
    </source>
</evidence>
<keyword evidence="2" id="KW-0677">Repeat</keyword>
<feature type="compositionally biased region" description="Polar residues" evidence="3">
    <location>
        <begin position="1029"/>
        <end position="1045"/>
    </location>
</feature>
<dbReference type="AlphaFoldDB" id="B9SU36"/>
<dbReference type="GO" id="GO:0003723">
    <property type="term" value="F:RNA binding"/>
    <property type="evidence" value="ECO:0000318"/>
    <property type="project" value="GO_Central"/>
</dbReference>
<dbReference type="Pfam" id="PF25772">
    <property type="entry name" value="HEAT_RRP12_N"/>
    <property type="match status" value="1"/>
</dbReference>
<evidence type="ECO:0000259" key="4">
    <source>
        <dbReference type="Pfam" id="PF08161"/>
    </source>
</evidence>
<feature type="compositionally biased region" description="Basic residues" evidence="3">
    <location>
        <begin position="1155"/>
        <end position="1167"/>
    </location>
</feature>
<dbReference type="InterPro" id="IPR057860">
    <property type="entry name" value="HEAT_RRP12_N"/>
</dbReference>
<evidence type="ECO:0000256" key="3">
    <source>
        <dbReference type="SAM" id="MobiDB-lite"/>
    </source>
</evidence>
<feature type="domain" description="RRP12 HEAT" evidence="4">
    <location>
        <begin position="362"/>
        <end position="661"/>
    </location>
</feature>
<dbReference type="InterPro" id="IPR016024">
    <property type="entry name" value="ARM-type_fold"/>
</dbReference>
<dbReference type="SUPFAM" id="SSF48371">
    <property type="entry name" value="ARM repeat"/>
    <property type="match status" value="1"/>
</dbReference>
<evidence type="ECO:0000256" key="1">
    <source>
        <dbReference type="ARBA" id="ARBA00007690"/>
    </source>
</evidence>
<dbReference type="GO" id="GO:0005730">
    <property type="term" value="C:nucleolus"/>
    <property type="evidence" value="ECO:0000318"/>
    <property type="project" value="GO_Central"/>
</dbReference>
<keyword evidence="8" id="KW-1185">Reference proteome</keyword>
<accession>B9SU36</accession>
<feature type="domain" description="RRP12 N-terminal HEAT" evidence="6">
    <location>
        <begin position="10"/>
        <end position="292"/>
    </location>
</feature>
<dbReference type="EMBL" id="EQ974139">
    <property type="protein sequence ID" value="EEF32874.1"/>
    <property type="molecule type" value="Genomic_DNA"/>
</dbReference>
<comment type="similarity">
    <text evidence="1">Belongs to the RRP12 family.</text>
</comment>
<evidence type="ECO:0000313" key="7">
    <source>
        <dbReference type="EMBL" id="EEF32874.1"/>
    </source>
</evidence>